<accession>A0A6I6G9S7</accession>
<dbReference type="PANTHER" id="PTHR30069">
    <property type="entry name" value="TONB-DEPENDENT OUTER MEMBRANE RECEPTOR"/>
    <property type="match status" value="1"/>
</dbReference>
<dbReference type="Pfam" id="PF25183">
    <property type="entry name" value="OMP_b-brl_4"/>
    <property type="match status" value="1"/>
</dbReference>
<dbReference type="SUPFAM" id="SSF56935">
    <property type="entry name" value="Porins"/>
    <property type="match status" value="1"/>
</dbReference>
<evidence type="ECO:0000256" key="1">
    <source>
        <dbReference type="ARBA" id="ARBA00004571"/>
    </source>
</evidence>
<keyword evidence="3" id="KW-1134">Transmembrane beta strand</keyword>
<dbReference type="InterPro" id="IPR039426">
    <property type="entry name" value="TonB-dep_rcpt-like"/>
</dbReference>
<keyword evidence="5" id="KW-0472">Membrane</keyword>
<dbReference type="Proteomes" id="UP000426027">
    <property type="component" value="Chromosome"/>
</dbReference>
<dbReference type="GO" id="GO:0044718">
    <property type="term" value="P:siderophore transmembrane transport"/>
    <property type="evidence" value="ECO:0007669"/>
    <property type="project" value="TreeGrafter"/>
</dbReference>
<name>A0A6I6G9S7_9BACT</name>
<evidence type="ECO:0000313" key="9">
    <source>
        <dbReference type="Proteomes" id="UP000426027"/>
    </source>
</evidence>
<proteinExistence type="predicted"/>
<dbReference type="KEGG" id="fls:GLV81_09625"/>
<comment type="subcellular location">
    <subcellularLocation>
        <location evidence="1">Cell outer membrane</location>
        <topology evidence="1">Multi-pass membrane protein</topology>
    </subcellularLocation>
</comment>
<dbReference type="PANTHER" id="PTHR30069:SF46">
    <property type="entry name" value="OAR PROTEIN"/>
    <property type="match status" value="1"/>
</dbReference>
<evidence type="ECO:0000256" key="3">
    <source>
        <dbReference type="ARBA" id="ARBA00022452"/>
    </source>
</evidence>
<dbReference type="GO" id="GO:0009279">
    <property type="term" value="C:cell outer membrane"/>
    <property type="evidence" value="ECO:0007669"/>
    <property type="project" value="UniProtKB-SubCell"/>
</dbReference>
<reference evidence="8 9" key="1">
    <citation type="submission" date="2019-11" db="EMBL/GenBank/DDBJ databases">
        <authorList>
            <person name="Im W.T."/>
        </authorList>
    </citation>
    <scope>NUCLEOTIDE SEQUENCE [LARGE SCALE GENOMIC DNA]</scope>
    <source>
        <strain evidence="8 9">SB-02</strain>
    </source>
</reference>
<protein>
    <recommendedName>
        <fullName evidence="7">TonB-dependent transporter Oar-like beta-barrel domain-containing protein</fullName>
    </recommendedName>
</protein>
<evidence type="ECO:0000313" key="8">
    <source>
        <dbReference type="EMBL" id="QGW28323.1"/>
    </source>
</evidence>
<evidence type="ECO:0000256" key="6">
    <source>
        <dbReference type="ARBA" id="ARBA00023237"/>
    </source>
</evidence>
<sequence length="420" mass="46383">MRSRYGYETGAYDNFPSFSAKNTKILGRIDWNLSKNHKVTAKFSQLTSNNDNQLNATSTPNGALTGLQSRFGQNGMSYANSNYGFEDIVRNVTFELNSRFGSKISNQLLATMTNISSIRTSPSAIFPFIDIRNAMGIGTTTNISAGYEPFSLNNEVINDVYSFTDNFTYYAGKHTLTAGINYEYQEIGNMFMPGSQSYYAYNSLQDFVENKAPIVYSTTYSLVPGQSAVYASQVKVGQVGLYLQDEWVVNPQFKITAGVRFDKFGFPETPIENKAISAVNLYDANGKLTKYNNTVLPSTKIYFSPRLGFRYDVDGDKKTVVRGGTGIFTGRIPFVWLTNITQNSAMYQFGATVTDATALERFKFNPDPNFHLNRGDALLPTTPGGAVPTNLVYCLTPVSASHNCGVPTLPSIRIWAKAGC</sequence>
<keyword evidence="9" id="KW-1185">Reference proteome</keyword>
<dbReference type="AlphaFoldDB" id="A0A6I6G9S7"/>
<dbReference type="InterPro" id="IPR057601">
    <property type="entry name" value="Oar-like_b-barrel"/>
</dbReference>
<keyword evidence="2" id="KW-0813">Transport</keyword>
<dbReference type="InterPro" id="IPR036942">
    <property type="entry name" value="Beta-barrel_TonB_sf"/>
</dbReference>
<organism evidence="8 9">
    <name type="scientific">Phnomibacter ginsenosidimutans</name>
    <dbReference type="NCBI Taxonomy" id="2676868"/>
    <lineage>
        <taxon>Bacteria</taxon>
        <taxon>Pseudomonadati</taxon>
        <taxon>Bacteroidota</taxon>
        <taxon>Chitinophagia</taxon>
        <taxon>Chitinophagales</taxon>
        <taxon>Chitinophagaceae</taxon>
        <taxon>Phnomibacter</taxon>
    </lineage>
</organism>
<evidence type="ECO:0000256" key="4">
    <source>
        <dbReference type="ARBA" id="ARBA00022692"/>
    </source>
</evidence>
<dbReference type="GO" id="GO:0015344">
    <property type="term" value="F:siderophore uptake transmembrane transporter activity"/>
    <property type="evidence" value="ECO:0007669"/>
    <property type="project" value="TreeGrafter"/>
</dbReference>
<keyword evidence="4" id="KW-0812">Transmembrane</keyword>
<evidence type="ECO:0000259" key="7">
    <source>
        <dbReference type="Pfam" id="PF25183"/>
    </source>
</evidence>
<keyword evidence="6" id="KW-0998">Cell outer membrane</keyword>
<gene>
    <name evidence="8" type="ORF">GLV81_09625</name>
</gene>
<feature type="domain" description="TonB-dependent transporter Oar-like beta-barrel" evidence="7">
    <location>
        <begin position="12"/>
        <end position="356"/>
    </location>
</feature>
<dbReference type="Gene3D" id="2.40.170.20">
    <property type="entry name" value="TonB-dependent receptor, beta-barrel domain"/>
    <property type="match status" value="1"/>
</dbReference>
<evidence type="ECO:0000256" key="5">
    <source>
        <dbReference type="ARBA" id="ARBA00023136"/>
    </source>
</evidence>
<dbReference type="RefSeq" id="WP_157478680.1">
    <property type="nucleotide sequence ID" value="NZ_CP046566.1"/>
</dbReference>
<evidence type="ECO:0000256" key="2">
    <source>
        <dbReference type="ARBA" id="ARBA00022448"/>
    </source>
</evidence>
<dbReference type="EMBL" id="CP046566">
    <property type="protein sequence ID" value="QGW28323.1"/>
    <property type="molecule type" value="Genomic_DNA"/>
</dbReference>